<accession>A0A6G1K1I7</accession>
<dbReference type="PANTHER" id="PTHR10663:SF333">
    <property type="entry name" value="PROTEIN MON2 HOMOLOG"/>
    <property type="match status" value="1"/>
</dbReference>
<dbReference type="GO" id="GO:0005794">
    <property type="term" value="C:Golgi apparatus"/>
    <property type="evidence" value="ECO:0007669"/>
    <property type="project" value="UniProtKB-ARBA"/>
</dbReference>
<evidence type="ECO:0000256" key="4">
    <source>
        <dbReference type="SAM" id="MobiDB-lite"/>
    </source>
</evidence>
<comment type="similarity">
    <text evidence="1">Belongs to the MON2 family.</text>
</comment>
<dbReference type="Pfam" id="PF16213">
    <property type="entry name" value="DCB"/>
    <property type="match status" value="1"/>
</dbReference>
<sequence length="1696" mass="186509">MTAQILATELGTLIQDSKRKNTELRTAAEKALADLKSLPVTSEAQLTAGRRNQPDLSRRPLFISPFLIACSTHNAKFASTGVACLQRLSVARGLPKERLTEVLEALKESVSLSHDVQLKILQALPSLLQNYPTEIRGELLSTSLQICSALQNAKNFAVSNTAAATLQQLVIFVFDKVASEDEKVLEIPTVAEVDSDGGAISLRPAAHDAYKVFSDLNLLVTGEKPTFIRFSSIPSTLTLELIEAILSNHGQVMSTHTEQAQVLRTLLMPMIIRSLSDRLSFPITLRIFRILNLLIRNHLAIMPSECEIALGLLNHMLDPEASPLWKRALCLEVYRGIYSDPRLVLDIYGQFDGQDGKKCILGDNLAAFVRLATEKPALIGLGQQSSIPTSRGDGKDTASEQAAAEAGALAGVIGGPVSDSNATGHSTGISTLWSSLKTPCIEHLDKSEPPALPETYVYSLVLMCITNVSESLAKFVLPLTVHHENKSRKKSKPEEISKTDAEPPPPATGLSRTQSYRKKTIPVNPLTLTEHSAHPFIQITSALVAECWPAVLATCSTFLNAALDTDFYRALVRSIQKFTQVAGLLRLSTPRDAFLTTLGKAAVPPSLLLSGLTSPKTPTQESTGFYSNAKGLLSVDSLVSQASSISVEKNRRPSHEVSIPTLGPRNLLCLRALLNLAIALGPTLQSAWSIIFETLQVADLVMSISNQGGARHTVSSRNHADSDLSSEKVEAETSAVQAAARRLFESTVDFPNDSFVELLQALCTLLSTGSASESGQRTPTVSSRPQILHQRRVGSVSGMSISNDPNARDSAFALNKIGELAALNEGRLSLYEPADSGWNVFVTEMVKFSADDRKTSSTRLLAADVLCRTVKEIAELSMSDEDRNEIQNRILSALHMQISALHVNDSNNDESYNDTDIRIHQIALEALKDVIEQCGESLVAGWGSVFDSLLSVFVFRDEYFQKTNQSGGIPNEEASASLQPVAVISRPLARSAFGTIQLVCSDFLAAVPDNSLSTLLELLLRFCRQKEDLNMSLTTITFFWNVSDFLHSRSDLSVLPSLFGSVRDQGEVRHTVQLHSQEGTIPALWLQVLMNLSTVTTDNRAELRNSAVQTIQRIFENYVDRLSSDAWMLCLRTVLYGMVESNLAIQNSIRGDSWYTADDVMGWNETTKTMLSSISILISLYMDKVEDASRLGEAWSDLLIYFQQYFRSGSHALGSSIFTTMSGVLSRIEEPHLLGSPPLLKTADVWKDYFSHRNMWRDSAEENQEAFVAYAKAFKSIYRLSEKSLDSDLPSMLANLEACVVDSDEVAYSSDIDLMTPLQTQVIECLTMVRSESTGLSSFLIKMLSRFSVLPYTSVEANPEKRSPTFVALSKASMDLLQSVAIKHITEEDVYASGAFEYALRSLVKPIQDKYIWQREGKPPTIWQKATTTALAILEPGLSHMQSQNLKGEGPRAIWIQVCHIASGITSAQISPTTPFTFLERDERFDIEAFTKLRTMITISLGSPVVPDTLRRTYTRNLFETSIIHQPIAGEMPNLALSPLEELYRVRLGHTNNPELTLRVDMAYVCLSELVSLLSVHDGSSARVKLAQAAAPYLILRAALPLKSYIADHPLRGRMPTPESQRQELLFVLAQLRTLKSEPLAIPNAPGVKSTHRKHLHRLYPLLVQATEVARSDALVFENLAWLTKLVGEEFGLEDG</sequence>
<feature type="domain" description="Mon2/Sec7/BIG1-like HUS" evidence="5">
    <location>
        <begin position="206"/>
        <end position="358"/>
    </location>
</feature>
<feature type="domain" description="Mon2 C-terminal" evidence="6">
    <location>
        <begin position="1002"/>
        <end position="1141"/>
    </location>
</feature>
<feature type="domain" description="Mon2/Sec7/BIG1-like dimerisation and cyclophilin-binding" evidence="7">
    <location>
        <begin position="4"/>
        <end position="181"/>
    </location>
</feature>
<reference evidence="8" key="1">
    <citation type="journal article" date="2020" name="Stud. Mycol.">
        <title>101 Dothideomycetes genomes: a test case for predicting lifestyles and emergence of pathogens.</title>
        <authorList>
            <person name="Haridas S."/>
            <person name="Albert R."/>
            <person name="Binder M."/>
            <person name="Bloem J."/>
            <person name="Labutti K."/>
            <person name="Salamov A."/>
            <person name="Andreopoulos B."/>
            <person name="Baker S."/>
            <person name="Barry K."/>
            <person name="Bills G."/>
            <person name="Bluhm B."/>
            <person name="Cannon C."/>
            <person name="Castanera R."/>
            <person name="Culley D."/>
            <person name="Daum C."/>
            <person name="Ezra D."/>
            <person name="Gonzalez J."/>
            <person name="Henrissat B."/>
            <person name="Kuo A."/>
            <person name="Liang C."/>
            <person name="Lipzen A."/>
            <person name="Lutzoni F."/>
            <person name="Magnuson J."/>
            <person name="Mondo S."/>
            <person name="Nolan M."/>
            <person name="Ohm R."/>
            <person name="Pangilinan J."/>
            <person name="Park H.-J."/>
            <person name="Ramirez L."/>
            <person name="Alfaro M."/>
            <person name="Sun H."/>
            <person name="Tritt A."/>
            <person name="Yoshinaga Y."/>
            <person name="Zwiers L.-H."/>
            <person name="Turgeon B."/>
            <person name="Goodwin S."/>
            <person name="Spatafora J."/>
            <person name="Crous P."/>
            <person name="Grigoriev I."/>
        </authorList>
    </citation>
    <scope>NUCLEOTIDE SEQUENCE</scope>
    <source>
        <strain evidence="8">CBS 279.74</strain>
    </source>
</reference>
<dbReference type="EMBL" id="MU005775">
    <property type="protein sequence ID" value="KAF2706729.1"/>
    <property type="molecule type" value="Genomic_DNA"/>
</dbReference>
<dbReference type="Pfam" id="PF16206">
    <property type="entry name" value="Mon2_C"/>
    <property type="match status" value="1"/>
</dbReference>
<dbReference type="InterPro" id="IPR032629">
    <property type="entry name" value="DCB_dom"/>
</dbReference>
<dbReference type="InterPro" id="IPR016024">
    <property type="entry name" value="ARM-type_fold"/>
</dbReference>
<dbReference type="InterPro" id="IPR032691">
    <property type="entry name" value="Mon2/Sec7/BIG1-like_HUS"/>
</dbReference>
<dbReference type="GO" id="GO:0015031">
    <property type="term" value="P:protein transport"/>
    <property type="evidence" value="ECO:0007669"/>
    <property type="project" value="UniProtKB-KW"/>
</dbReference>
<evidence type="ECO:0000313" key="8">
    <source>
        <dbReference type="EMBL" id="KAF2706729.1"/>
    </source>
</evidence>
<dbReference type="SUPFAM" id="SSF48371">
    <property type="entry name" value="ARM repeat"/>
    <property type="match status" value="2"/>
</dbReference>
<name>A0A6G1K1I7_9PLEO</name>
<evidence type="ECO:0000259" key="6">
    <source>
        <dbReference type="Pfam" id="PF16206"/>
    </source>
</evidence>
<evidence type="ECO:0000259" key="5">
    <source>
        <dbReference type="Pfam" id="PF12783"/>
    </source>
</evidence>
<dbReference type="InterPro" id="IPR032817">
    <property type="entry name" value="Mon2_C"/>
</dbReference>
<keyword evidence="2" id="KW-0813">Transport</keyword>
<feature type="region of interest" description="Disordered" evidence="4">
    <location>
        <begin position="483"/>
        <end position="515"/>
    </location>
</feature>
<evidence type="ECO:0000259" key="7">
    <source>
        <dbReference type="Pfam" id="PF16213"/>
    </source>
</evidence>
<evidence type="ECO:0000256" key="2">
    <source>
        <dbReference type="ARBA" id="ARBA00022448"/>
    </source>
</evidence>
<keyword evidence="9" id="KW-1185">Reference proteome</keyword>
<evidence type="ECO:0008006" key="10">
    <source>
        <dbReference type="Google" id="ProtNLM"/>
    </source>
</evidence>
<evidence type="ECO:0000313" key="9">
    <source>
        <dbReference type="Proteomes" id="UP000799428"/>
    </source>
</evidence>
<dbReference type="Proteomes" id="UP000799428">
    <property type="component" value="Unassembled WGS sequence"/>
</dbReference>
<feature type="compositionally biased region" description="Basic and acidic residues" evidence="4">
    <location>
        <begin position="492"/>
        <end position="501"/>
    </location>
</feature>
<keyword evidence="3" id="KW-0653">Protein transport</keyword>
<gene>
    <name evidence="8" type="ORF">K504DRAFT_384984</name>
</gene>
<dbReference type="Pfam" id="PF12783">
    <property type="entry name" value="Sec7-like_HUS"/>
    <property type="match status" value="1"/>
</dbReference>
<organism evidence="8 9">
    <name type="scientific">Pleomassaria siparia CBS 279.74</name>
    <dbReference type="NCBI Taxonomy" id="1314801"/>
    <lineage>
        <taxon>Eukaryota</taxon>
        <taxon>Fungi</taxon>
        <taxon>Dikarya</taxon>
        <taxon>Ascomycota</taxon>
        <taxon>Pezizomycotina</taxon>
        <taxon>Dothideomycetes</taxon>
        <taxon>Pleosporomycetidae</taxon>
        <taxon>Pleosporales</taxon>
        <taxon>Pleomassariaceae</taxon>
        <taxon>Pleomassaria</taxon>
    </lineage>
</organism>
<evidence type="ECO:0000256" key="3">
    <source>
        <dbReference type="ARBA" id="ARBA00022927"/>
    </source>
</evidence>
<protein>
    <recommendedName>
        <fullName evidence="10">Endosomal peripheral membrane protein-like protein</fullName>
    </recommendedName>
</protein>
<evidence type="ECO:0000256" key="1">
    <source>
        <dbReference type="ARBA" id="ARBA00008144"/>
    </source>
</evidence>
<dbReference type="OrthoDB" id="294853at2759"/>
<proteinExistence type="inferred from homology"/>
<dbReference type="PANTHER" id="PTHR10663">
    <property type="entry name" value="GUANYL-NUCLEOTIDE EXCHANGE FACTOR"/>
    <property type="match status" value="1"/>
</dbReference>